<dbReference type="Proteomes" id="UP000797356">
    <property type="component" value="Chromosome 10"/>
</dbReference>
<organism evidence="8 9">
    <name type="scientific">Cocos nucifera</name>
    <name type="common">Coconut palm</name>
    <dbReference type="NCBI Taxonomy" id="13894"/>
    <lineage>
        <taxon>Eukaryota</taxon>
        <taxon>Viridiplantae</taxon>
        <taxon>Streptophyta</taxon>
        <taxon>Embryophyta</taxon>
        <taxon>Tracheophyta</taxon>
        <taxon>Spermatophyta</taxon>
        <taxon>Magnoliopsida</taxon>
        <taxon>Liliopsida</taxon>
        <taxon>Arecaceae</taxon>
        <taxon>Arecoideae</taxon>
        <taxon>Cocoseae</taxon>
        <taxon>Attaleinae</taxon>
        <taxon>Cocos</taxon>
    </lineage>
</organism>
<comment type="subcellular location">
    <subcellularLocation>
        <location evidence="1">Chromosome</location>
    </subcellularLocation>
    <subcellularLocation>
        <location evidence="6">Nucleus</location>
    </subcellularLocation>
</comment>
<dbReference type="EMBL" id="CM017881">
    <property type="protein sequence ID" value="KAG1362110.1"/>
    <property type="molecule type" value="Genomic_DNA"/>
</dbReference>
<evidence type="ECO:0000256" key="6">
    <source>
        <dbReference type="PROSITE-ProRule" id="PRU00358"/>
    </source>
</evidence>
<accession>A0A8K0N7I7</accession>
<dbReference type="InterPro" id="IPR051357">
    <property type="entry name" value="H3K9_HMTase_SUVAR3-9"/>
</dbReference>
<dbReference type="InterPro" id="IPR036915">
    <property type="entry name" value="Cyclin-like_sf"/>
</dbReference>
<gene>
    <name evidence="8" type="ORF">COCNU_10G003290</name>
</gene>
<dbReference type="SUPFAM" id="SSF47954">
    <property type="entry name" value="Cyclin-like"/>
    <property type="match status" value="1"/>
</dbReference>
<dbReference type="Pfam" id="PF08613">
    <property type="entry name" value="Cyclin"/>
    <property type="match status" value="1"/>
</dbReference>
<dbReference type="PANTHER" id="PTHR45660:SF46">
    <property type="entry name" value="HISTONE-LYSINE N-METHYLTRANSFERASE, H3 LYSINE-9 SPECIFIC SUVH6"/>
    <property type="match status" value="1"/>
</dbReference>
<proteinExistence type="inferred from homology"/>
<keyword evidence="9" id="KW-1185">Reference proteome</keyword>
<dbReference type="Gene3D" id="2.30.280.10">
    <property type="entry name" value="SRA-YDG"/>
    <property type="match status" value="1"/>
</dbReference>
<evidence type="ECO:0000256" key="1">
    <source>
        <dbReference type="ARBA" id="ARBA00004286"/>
    </source>
</evidence>
<keyword evidence="5" id="KW-0131">Cell cycle</keyword>
<dbReference type="SMART" id="SM00466">
    <property type="entry name" value="SRA"/>
    <property type="match status" value="1"/>
</dbReference>
<keyword evidence="4 6" id="KW-0539">Nucleus</keyword>
<dbReference type="GO" id="GO:0051301">
    <property type="term" value="P:cell division"/>
    <property type="evidence" value="ECO:0007669"/>
    <property type="project" value="UniProtKB-KW"/>
</dbReference>
<keyword evidence="3" id="KW-0132">Cell division</keyword>
<dbReference type="PANTHER" id="PTHR45660">
    <property type="entry name" value="HISTONE-LYSINE N-METHYLTRANSFERASE SETMAR"/>
    <property type="match status" value="1"/>
</dbReference>
<dbReference type="PROSITE" id="PS51015">
    <property type="entry name" value="YDG"/>
    <property type="match status" value="1"/>
</dbReference>
<dbReference type="SUPFAM" id="SSF88697">
    <property type="entry name" value="PUA domain-like"/>
    <property type="match status" value="1"/>
</dbReference>
<evidence type="ECO:0000256" key="3">
    <source>
        <dbReference type="ARBA" id="ARBA00022618"/>
    </source>
</evidence>
<dbReference type="Pfam" id="PF02182">
    <property type="entry name" value="SAD_SRA"/>
    <property type="match status" value="1"/>
</dbReference>
<reference evidence="8" key="2">
    <citation type="submission" date="2019-07" db="EMBL/GenBank/DDBJ databases">
        <authorList>
            <person name="Yang Y."/>
            <person name="Bocs S."/>
            <person name="Baudouin L."/>
        </authorList>
    </citation>
    <scope>NUCLEOTIDE SEQUENCE</scope>
    <source>
        <tissue evidence="8">Spear leaf of Hainan Tall coconut</tissue>
    </source>
</reference>
<dbReference type="GO" id="GO:0042054">
    <property type="term" value="F:histone methyltransferase activity"/>
    <property type="evidence" value="ECO:0007669"/>
    <property type="project" value="TreeGrafter"/>
</dbReference>
<protein>
    <recommendedName>
        <fullName evidence="7">YDG domain-containing protein</fullName>
    </recommendedName>
</protein>
<dbReference type="GO" id="GO:0005634">
    <property type="term" value="C:nucleus"/>
    <property type="evidence" value="ECO:0007669"/>
    <property type="project" value="UniProtKB-SubCell"/>
</dbReference>
<dbReference type="InterPro" id="IPR036987">
    <property type="entry name" value="SRA-YDG_sf"/>
</dbReference>
<dbReference type="Gene3D" id="1.10.472.10">
    <property type="entry name" value="Cyclin-like"/>
    <property type="match status" value="1"/>
</dbReference>
<evidence type="ECO:0000256" key="4">
    <source>
        <dbReference type="ARBA" id="ARBA00023242"/>
    </source>
</evidence>
<name>A0A8K0N7I7_COCNU</name>
<dbReference type="GO" id="GO:0003690">
    <property type="term" value="F:double-stranded DNA binding"/>
    <property type="evidence" value="ECO:0007669"/>
    <property type="project" value="TreeGrafter"/>
</dbReference>
<dbReference type="GO" id="GO:0019901">
    <property type="term" value="F:protein kinase binding"/>
    <property type="evidence" value="ECO:0007669"/>
    <property type="project" value="InterPro"/>
</dbReference>
<comment type="similarity">
    <text evidence="2">Belongs to the cyclin family. Cyclin U/P subfamily.</text>
</comment>
<comment type="caution">
    <text evidence="8">The sequence shown here is derived from an EMBL/GenBank/DDBJ whole genome shotgun (WGS) entry which is preliminary data.</text>
</comment>
<dbReference type="InterPro" id="IPR013922">
    <property type="entry name" value="Cyclin_PHO80-like"/>
</dbReference>
<dbReference type="AlphaFoldDB" id="A0A8K0N7I7"/>
<reference evidence="8" key="1">
    <citation type="journal article" date="2017" name="Gigascience">
        <title>The genome draft of coconut (Cocos nucifera).</title>
        <authorList>
            <person name="Xiao Y."/>
            <person name="Xu P."/>
            <person name="Fan H."/>
            <person name="Baudouin L."/>
            <person name="Xia W."/>
            <person name="Bocs S."/>
            <person name="Xu J."/>
            <person name="Li Q."/>
            <person name="Guo A."/>
            <person name="Zhou L."/>
            <person name="Li J."/>
            <person name="Wu Y."/>
            <person name="Ma Z."/>
            <person name="Armero A."/>
            <person name="Issali A.E."/>
            <person name="Liu N."/>
            <person name="Peng M."/>
            <person name="Yang Y."/>
        </authorList>
    </citation>
    <scope>NUCLEOTIDE SEQUENCE</scope>
    <source>
        <tissue evidence="8">Spear leaf of Hainan Tall coconut</tissue>
    </source>
</reference>
<dbReference type="InterPro" id="IPR003105">
    <property type="entry name" value="SRA_YDG"/>
</dbReference>
<dbReference type="OrthoDB" id="5792673at2759"/>
<feature type="domain" description="YDG" evidence="7">
    <location>
        <begin position="216"/>
        <end position="307"/>
    </location>
</feature>
<dbReference type="GO" id="GO:0005694">
    <property type="term" value="C:chromosome"/>
    <property type="evidence" value="ECO:0007669"/>
    <property type="project" value="UniProtKB-SubCell"/>
</dbReference>
<evidence type="ECO:0000259" key="7">
    <source>
        <dbReference type="PROSITE" id="PS51015"/>
    </source>
</evidence>
<dbReference type="InterPro" id="IPR015947">
    <property type="entry name" value="PUA-like_sf"/>
</dbReference>
<evidence type="ECO:0000256" key="2">
    <source>
        <dbReference type="ARBA" id="ARBA00007215"/>
    </source>
</evidence>
<evidence type="ECO:0000313" key="8">
    <source>
        <dbReference type="EMBL" id="KAG1362110.1"/>
    </source>
</evidence>
<sequence length="307" mass="34823">MAELRREDPPRVVSVLSSVLRRVAELNDLAMHGRLAAPRHRASAFHVPRIPGISVHSYLERIFRHADCSPTCYVVAYVYLDRFTQRQPPVFINSLNIHRLLLTSILTAVKFMERMKETTNSSKKNTHQTEVEHDRNSHVYQPAWEPNMVSNGPLENAAARNKVEETSHEFRTILRKVFEEVESKSREAEQAMHLDHIAFKLFREKYGLGDDRKYVGSVPGVEVGDEFHLRVELCIVGLHHQHLAGIDFVNQGEKNVAISIASSGRYSDVKGKSDILIYPGSGMPNKDQTLDHGNLALKNIMETKTPV</sequence>
<evidence type="ECO:0000256" key="5">
    <source>
        <dbReference type="ARBA" id="ARBA00023306"/>
    </source>
</evidence>
<evidence type="ECO:0000313" key="9">
    <source>
        <dbReference type="Proteomes" id="UP000797356"/>
    </source>
</evidence>